<keyword evidence="3" id="KW-1185">Reference proteome</keyword>
<dbReference type="OrthoDB" id="9777859at2"/>
<keyword evidence="2" id="KW-0808">Transferase</keyword>
<dbReference type="Gene3D" id="3.90.1300.10">
    <property type="entry name" value="Amidase signature (AS) domain"/>
    <property type="match status" value="1"/>
</dbReference>
<evidence type="ECO:0000313" key="3">
    <source>
        <dbReference type="Proteomes" id="UP000234881"/>
    </source>
</evidence>
<dbReference type="InterPro" id="IPR023631">
    <property type="entry name" value="Amidase_dom"/>
</dbReference>
<evidence type="ECO:0000313" key="2">
    <source>
        <dbReference type="EMBL" id="PLW76527.1"/>
    </source>
</evidence>
<dbReference type="GO" id="GO:0016740">
    <property type="term" value="F:transferase activity"/>
    <property type="evidence" value="ECO:0007669"/>
    <property type="project" value="UniProtKB-KW"/>
</dbReference>
<dbReference type="RefSeq" id="WP_101534502.1">
    <property type="nucleotide sequence ID" value="NZ_PKUQ01000029.1"/>
</dbReference>
<sequence length="403" mass="43238">MPNHSNLDPSGSLVERFLIEPIATGPLYGLDFTVKDNIDIAGRKTSYGNPTWRDHHHAPKYNALCVDQLLAAGGRCVGKVVADEFTYSLDGESQFFGTPRNAKAPNRIPGGSSSGSVASVANGVSDFSIGTDSGGSIRVPASLCGVWGMRPSLHRISEAGVMPFMPSVSTVGAVASSYEQLNSVIRVLLRSGGGLAVPLQRILVLSDAMEIADKSVRAAAEVALNDISSRTGVDLQTISFAQIAGDGASLSDCNENALRVLQSLEFQNTVGNWIENNTPEISNTFSMAYENVRQFNRYEAMNCLDRCERFFDAIQALMTCGTVICFPTTPVIAPLKNTLNSMEAVMDFYGRTMNITAFSGVGRLPEISAPLLTVEDCPVGLSFAAGHYQDEFLLSAVKKMLGW</sequence>
<dbReference type="PANTHER" id="PTHR46310:SF7">
    <property type="entry name" value="AMIDASE 1"/>
    <property type="match status" value="1"/>
</dbReference>
<comment type="caution">
    <text evidence="2">The sequence shown here is derived from an EMBL/GenBank/DDBJ whole genome shotgun (WGS) entry which is preliminary data.</text>
</comment>
<dbReference type="Pfam" id="PF01425">
    <property type="entry name" value="Amidase"/>
    <property type="match status" value="1"/>
</dbReference>
<organism evidence="2 3">
    <name type="scientific">Cohaesibacter celericrescens</name>
    <dbReference type="NCBI Taxonomy" id="2067669"/>
    <lineage>
        <taxon>Bacteria</taxon>
        <taxon>Pseudomonadati</taxon>
        <taxon>Pseudomonadota</taxon>
        <taxon>Alphaproteobacteria</taxon>
        <taxon>Hyphomicrobiales</taxon>
        <taxon>Cohaesibacteraceae</taxon>
    </lineage>
</organism>
<dbReference type="PANTHER" id="PTHR46310">
    <property type="entry name" value="AMIDASE 1"/>
    <property type="match status" value="1"/>
</dbReference>
<reference evidence="2 3" key="1">
    <citation type="submission" date="2018-01" db="EMBL/GenBank/DDBJ databases">
        <title>The draft genome sequence of Cohaesibacter sp. H1304.</title>
        <authorList>
            <person name="Wang N.-N."/>
            <person name="Du Z.-J."/>
        </authorList>
    </citation>
    <scope>NUCLEOTIDE SEQUENCE [LARGE SCALE GENOMIC DNA]</scope>
    <source>
        <strain evidence="2 3">H1304</strain>
    </source>
</reference>
<dbReference type="Proteomes" id="UP000234881">
    <property type="component" value="Unassembled WGS sequence"/>
</dbReference>
<dbReference type="EMBL" id="PKUQ01000029">
    <property type="protein sequence ID" value="PLW76527.1"/>
    <property type="molecule type" value="Genomic_DNA"/>
</dbReference>
<evidence type="ECO:0000259" key="1">
    <source>
        <dbReference type="Pfam" id="PF01425"/>
    </source>
</evidence>
<proteinExistence type="predicted"/>
<accession>A0A2N5XQ09</accession>
<protein>
    <submittedName>
        <fullName evidence="2">Glutamyl-tRNA amidotransferase</fullName>
    </submittedName>
</protein>
<name>A0A2N5XQ09_9HYPH</name>
<dbReference type="InterPro" id="IPR036928">
    <property type="entry name" value="AS_sf"/>
</dbReference>
<feature type="domain" description="Amidase" evidence="1">
    <location>
        <begin position="24"/>
        <end position="190"/>
    </location>
</feature>
<dbReference type="SUPFAM" id="SSF75304">
    <property type="entry name" value="Amidase signature (AS) enzymes"/>
    <property type="match status" value="1"/>
</dbReference>
<gene>
    <name evidence="2" type="ORF">C0081_14175</name>
</gene>
<dbReference type="AlphaFoldDB" id="A0A2N5XQ09"/>